<gene>
    <name evidence="1" type="ORF">M9H77_03289</name>
</gene>
<reference evidence="2" key="1">
    <citation type="journal article" date="2023" name="Nat. Plants">
        <title>Single-cell RNA sequencing provides a high-resolution roadmap for understanding the multicellular compartmentation of specialized metabolism.</title>
        <authorList>
            <person name="Sun S."/>
            <person name="Shen X."/>
            <person name="Li Y."/>
            <person name="Li Y."/>
            <person name="Wang S."/>
            <person name="Li R."/>
            <person name="Zhang H."/>
            <person name="Shen G."/>
            <person name="Guo B."/>
            <person name="Wei J."/>
            <person name="Xu J."/>
            <person name="St-Pierre B."/>
            <person name="Chen S."/>
            <person name="Sun C."/>
        </authorList>
    </citation>
    <scope>NUCLEOTIDE SEQUENCE [LARGE SCALE GENOMIC DNA]</scope>
</reference>
<dbReference type="Proteomes" id="UP001060085">
    <property type="component" value="Linkage Group LG01"/>
</dbReference>
<organism evidence="1 2">
    <name type="scientific">Catharanthus roseus</name>
    <name type="common">Madagascar periwinkle</name>
    <name type="synonym">Vinca rosea</name>
    <dbReference type="NCBI Taxonomy" id="4058"/>
    <lineage>
        <taxon>Eukaryota</taxon>
        <taxon>Viridiplantae</taxon>
        <taxon>Streptophyta</taxon>
        <taxon>Embryophyta</taxon>
        <taxon>Tracheophyta</taxon>
        <taxon>Spermatophyta</taxon>
        <taxon>Magnoliopsida</taxon>
        <taxon>eudicotyledons</taxon>
        <taxon>Gunneridae</taxon>
        <taxon>Pentapetalae</taxon>
        <taxon>asterids</taxon>
        <taxon>lamiids</taxon>
        <taxon>Gentianales</taxon>
        <taxon>Apocynaceae</taxon>
        <taxon>Rauvolfioideae</taxon>
        <taxon>Vinceae</taxon>
        <taxon>Catharanthinae</taxon>
        <taxon>Catharanthus</taxon>
    </lineage>
</organism>
<proteinExistence type="predicted"/>
<sequence length="174" mass="20310">MNEKSIEKEECNELKEKERMEEKGGLVERICIFDSNSIFSIESEHLECSKEKESELEKKEGNKSKKQKAIDPRDKSEVVSVFTNPTNSILIIDSSCVKNFLTQNRRDFFDLTAYLCFDHFLIETKLYLLALNFDRISLEHLCTLTLMLGRNHTTEFEKHGEIIEKRLSLCHVNT</sequence>
<keyword evidence="2" id="KW-1185">Reference proteome</keyword>
<evidence type="ECO:0000313" key="1">
    <source>
        <dbReference type="EMBL" id="KAI5682061.1"/>
    </source>
</evidence>
<accession>A0ACC0CBB6</accession>
<evidence type="ECO:0000313" key="2">
    <source>
        <dbReference type="Proteomes" id="UP001060085"/>
    </source>
</evidence>
<dbReference type="EMBL" id="CM044701">
    <property type="protein sequence ID" value="KAI5682061.1"/>
    <property type="molecule type" value="Genomic_DNA"/>
</dbReference>
<comment type="caution">
    <text evidence="1">The sequence shown here is derived from an EMBL/GenBank/DDBJ whole genome shotgun (WGS) entry which is preliminary data.</text>
</comment>
<name>A0ACC0CBB6_CATRO</name>
<protein>
    <submittedName>
        <fullName evidence="1">Uncharacterized protein</fullName>
    </submittedName>
</protein>